<evidence type="ECO:0000313" key="3">
    <source>
        <dbReference type="EMBL" id="KXJ87188.1"/>
    </source>
</evidence>
<evidence type="ECO:0000313" key="4">
    <source>
        <dbReference type="Proteomes" id="UP000070501"/>
    </source>
</evidence>
<keyword evidence="2" id="KW-0732">Signal</keyword>
<sequence length="244" mass="26226">MRRSFLTALAFPWAVLGQSHLLCPAPTAAGSNLVDDPSFEDPNTFTHWRLQQGMYTGIGTFQPADGNNYFIIPVGGIENNTGYFEQNVTVEVDRRYYGSIQARPRVQNPASAQSRTPTPRTCTVTAALQGAIGGTFQDTATFYVKPDSLFDWEPLGFDFENPFSGSVRFHITTACDGPMASLEMDLDAALVYQLGGGDSCSNSNRPVPITGIVARTPSPSESTAEPTSVVSPTTITSTKSAHSS</sequence>
<keyword evidence="4" id="KW-1185">Reference proteome</keyword>
<reference evidence="4" key="1">
    <citation type="submission" date="2016-02" db="EMBL/GenBank/DDBJ databases">
        <title>Draft genome sequence of Microdochium bolleyi, a fungal endophyte of beachgrass.</title>
        <authorList>
            <consortium name="DOE Joint Genome Institute"/>
            <person name="David A.S."/>
            <person name="May G."/>
            <person name="Haridas S."/>
            <person name="Lim J."/>
            <person name="Wang M."/>
            <person name="Labutti K."/>
            <person name="Lipzen A."/>
            <person name="Barry K."/>
            <person name="Grigoriev I.V."/>
        </authorList>
    </citation>
    <scope>NUCLEOTIDE SEQUENCE [LARGE SCALE GENOMIC DNA]</scope>
    <source>
        <strain evidence="4">J235TASD1</strain>
    </source>
</reference>
<dbReference type="Gene3D" id="2.60.120.260">
    <property type="entry name" value="Galactose-binding domain-like"/>
    <property type="match status" value="1"/>
</dbReference>
<proteinExistence type="predicted"/>
<accession>A0A136IQL8</accession>
<gene>
    <name evidence="3" type="ORF">Micbo1qcDRAFT_167571</name>
</gene>
<dbReference type="Proteomes" id="UP000070501">
    <property type="component" value="Unassembled WGS sequence"/>
</dbReference>
<feature type="region of interest" description="Disordered" evidence="1">
    <location>
        <begin position="214"/>
        <end position="244"/>
    </location>
</feature>
<dbReference type="AlphaFoldDB" id="A0A136IQL8"/>
<protein>
    <submittedName>
        <fullName evidence="3">Uncharacterized protein</fullName>
    </submittedName>
</protein>
<feature type="compositionally biased region" description="Low complexity" evidence="1">
    <location>
        <begin position="216"/>
        <end position="244"/>
    </location>
</feature>
<dbReference type="InParanoid" id="A0A136IQL8"/>
<dbReference type="OrthoDB" id="10464474at2759"/>
<feature type="signal peptide" evidence="2">
    <location>
        <begin position="1"/>
        <end position="17"/>
    </location>
</feature>
<evidence type="ECO:0000256" key="1">
    <source>
        <dbReference type="SAM" id="MobiDB-lite"/>
    </source>
</evidence>
<organism evidence="3 4">
    <name type="scientific">Microdochium bolleyi</name>
    <dbReference type="NCBI Taxonomy" id="196109"/>
    <lineage>
        <taxon>Eukaryota</taxon>
        <taxon>Fungi</taxon>
        <taxon>Dikarya</taxon>
        <taxon>Ascomycota</taxon>
        <taxon>Pezizomycotina</taxon>
        <taxon>Sordariomycetes</taxon>
        <taxon>Xylariomycetidae</taxon>
        <taxon>Xylariales</taxon>
        <taxon>Microdochiaceae</taxon>
        <taxon>Microdochium</taxon>
    </lineage>
</organism>
<feature type="non-terminal residue" evidence="3">
    <location>
        <position position="244"/>
    </location>
</feature>
<feature type="chain" id="PRO_5007292960" evidence="2">
    <location>
        <begin position="18"/>
        <end position="244"/>
    </location>
</feature>
<name>A0A136IQL8_9PEZI</name>
<dbReference type="EMBL" id="KQ964263">
    <property type="protein sequence ID" value="KXJ87188.1"/>
    <property type="molecule type" value="Genomic_DNA"/>
</dbReference>
<evidence type="ECO:0000256" key="2">
    <source>
        <dbReference type="SAM" id="SignalP"/>
    </source>
</evidence>